<evidence type="ECO:0000256" key="1">
    <source>
        <dbReference type="SAM" id="Phobius"/>
    </source>
</evidence>
<dbReference type="OrthoDB" id="9964811at2"/>
<feature type="transmembrane region" description="Helical" evidence="1">
    <location>
        <begin position="47"/>
        <end position="64"/>
    </location>
</feature>
<comment type="caution">
    <text evidence="2">The sequence shown here is derived from an EMBL/GenBank/DDBJ whole genome shotgun (WGS) entry which is preliminary data.</text>
</comment>
<dbReference type="AlphaFoldDB" id="A0A254TFQ4"/>
<evidence type="ECO:0000313" key="2">
    <source>
        <dbReference type="EMBL" id="OWW21355.1"/>
    </source>
</evidence>
<evidence type="ECO:0000313" key="3">
    <source>
        <dbReference type="Proteomes" id="UP000197535"/>
    </source>
</evidence>
<keyword evidence="3" id="KW-1185">Reference proteome</keyword>
<protein>
    <submittedName>
        <fullName evidence="2">Uncharacterized protein</fullName>
    </submittedName>
</protein>
<reference evidence="2 3" key="1">
    <citation type="submission" date="2016-02" db="EMBL/GenBank/DDBJ databases">
        <authorList>
            <person name="Wen L."/>
            <person name="He K."/>
            <person name="Yang H."/>
        </authorList>
    </citation>
    <scope>NUCLEOTIDE SEQUENCE [LARGE SCALE GENOMIC DNA]</scope>
    <source>
        <strain evidence="2 3">TSA40</strain>
    </source>
</reference>
<gene>
    <name evidence="2" type="ORF">AYR66_19590</name>
</gene>
<dbReference type="EMBL" id="LSTO01000001">
    <property type="protein sequence ID" value="OWW21355.1"/>
    <property type="molecule type" value="Genomic_DNA"/>
</dbReference>
<sequence length="93" mass="9796">MQCEECISIPSFNYEECGQCPEFLNLLARDGNPDANRKAEATGRHPLAQLVGMAIVSAGALSAIAGLPEVALGTIIFGAGVLLAELVNRDWPV</sequence>
<keyword evidence="1" id="KW-1133">Transmembrane helix</keyword>
<proteinExistence type="predicted"/>
<accession>A0A254TFQ4</accession>
<keyword evidence="1" id="KW-0472">Membrane</keyword>
<dbReference type="RefSeq" id="WP_088708211.1">
    <property type="nucleotide sequence ID" value="NZ_LSTO01000001.1"/>
</dbReference>
<organism evidence="2 3">
    <name type="scientific">Noviherbaspirillum denitrificans</name>
    <dbReference type="NCBI Taxonomy" id="1968433"/>
    <lineage>
        <taxon>Bacteria</taxon>
        <taxon>Pseudomonadati</taxon>
        <taxon>Pseudomonadota</taxon>
        <taxon>Betaproteobacteria</taxon>
        <taxon>Burkholderiales</taxon>
        <taxon>Oxalobacteraceae</taxon>
        <taxon>Noviherbaspirillum</taxon>
    </lineage>
</organism>
<name>A0A254TFQ4_9BURK</name>
<keyword evidence="1" id="KW-0812">Transmembrane</keyword>
<feature type="transmembrane region" description="Helical" evidence="1">
    <location>
        <begin position="70"/>
        <end position="87"/>
    </location>
</feature>
<dbReference type="Proteomes" id="UP000197535">
    <property type="component" value="Unassembled WGS sequence"/>
</dbReference>